<evidence type="ECO:0000256" key="7">
    <source>
        <dbReference type="ARBA" id="ARBA00023033"/>
    </source>
</evidence>
<keyword evidence="6" id="KW-0408">Iron</keyword>
<evidence type="ECO:0000256" key="1">
    <source>
        <dbReference type="ARBA" id="ARBA00001971"/>
    </source>
</evidence>
<evidence type="ECO:0000256" key="5">
    <source>
        <dbReference type="ARBA" id="ARBA00023002"/>
    </source>
</evidence>
<keyword evidence="3" id="KW-0349">Heme</keyword>
<dbReference type="InterPro" id="IPR002397">
    <property type="entry name" value="Cyt_P450_B"/>
</dbReference>
<evidence type="ECO:0000256" key="3">
    <source>
        <dbReference type="ARBA" id="ARBA00022617"/>
    </source>
</evidence>
<dbReference type="Pfam" id="PF00067">
    <property type="entry name" value="p450"/>
    <property type="match status" value="1"/>
</dbReference>
<dbReference type="Gene3D" id="1.10.630.10">
    <property type="entry name" value="Cytochrome P450"/>
    <property type="match status" value="1"/>
</dbReference>
<dbReference type="SUPFAM" id="SSF48264">
    <property type="entry name" value="Cytochrome P450"/>
    <property type="match status" value="1"/>
</dbReference>
<organism evidence="8 9">
    <name type="scientific">Nocardia colli</name>
    <dbReference type="NCBI Taxonomy" id="2545717"/>
    <lineage>
        <taxon>Bacteria</taxon>
        <taxon>Bacillati</taxon>
        <taxon>Actinomycetota</taxon>
        <taxon>Actinomycetes</taxon>
        <taxon>Mycobacteriales</taxon>
        <taxon>Nocardiaceae</taxon>
        <taxon>Nocardia</taxon>
    </lineage>
</organism>
<keyword evidence="7" id="KW-0503">Monooxygenase</keyword>
<dbReference type="EMBL" id="VXLC01000028">
    <property type="protein sequence ID" value="KAA8882940.1"/>
    <property type="molecule type" value="Genomic_DNA"/>
</dbReference>
<dbReference type="PANTHER" id="PTHR46696:SF1">
    <property type="entry name" value="CYTOCHROME P450 YJIB-RELATED"/>
    <property type="match status" value="1"/>
</dbReference>
<dbReference type="InterPro" id="IPR001128">
    <property type="entry name" value="Cyt_P450"/>
</dbReference>
<comment type="similarity">
    <text evidence="2">Belongs to the cytochrome P450 family.</text>
</comment>
<evidence type="ECO:0000256" key="2">
    <source>
        <dbReference type="ARBA" id="ARBA00010617"/>
    </source>
</evidence>
<dbReference type="CDD" id="cd11029">
    <property type="entry name" value="CYP107-like"/>
    <property type="match status" value="1"/>
</dbReference>
<protein>
    <submittedName>
        <fullName evidence="8">Cytochrome P450</fullName>
    </submittedName>
</protein>
<evidence type="ECO:0000313" key="8">
    <source>
        <dbReference type="EMBL" id="KAA8882940.1"/>
    </source>
</evidence>
<gene>
    <name evidence="8" type="ORF">F3087_38695</name>
</gene>
<dbReference type="GO" id="GO:0016705">
    <property type="term" value="F:oxidoreductase activity, acting on paired donors, with incorporation or reduction of molecular oxygen"/>
    <property type="evidence" value="ECO:0007669"/>
    <property type="project" value="InterPro"/>
</dbReference>
<proteinExistence type="inferred from homology"/>
<name>A0A5N0E2S0_9NOCA</name>
<evidence type="ECO:0000256" key="4">
    <source>
        <dbReference type="ARBA" id="ARBA00022723"/>
    </source>
</evidence>
<dbReference type="OrthoDB" id="142769at2"/>
<dbReference type="Proteomes" id="UP000323876">
    <property type="component" value="Unassembled WGS sequence"/>
</dbReference>
<comment type="caution">
    <text evidence="8">The sequence shown here is derived from an EMBL/GenBank/DDBJ whole genome shotgun (WGS) entry which is preliminary data.</text>
</comment>
<dbReference type="FunFam" id="1.10.630.10:FF:000018">
    <property type="entry name" value="Cytochrome P450 monooxygenase"/>
    <property type="match status" value="1"/>
</dbReference>
<evidence type="ECO:0000313" key="9">
    <source>
        <dbReference type="Proteomes" id="UP000323876"/>
    </source>
</evidence>
<keyword evidence="9" id="KW-1185">Reference proteome</keyword>
<sequence length="402" mass="44342">MRSRAVTSPIAPFDADYLVDPYVVHRKLRESAPVHRVVLPDGSEAWLVTREADVRRGLADPRLSIDKRSSSTGYTGFALPPVFEANLLNIDAPDHTRLRRLVSHAFTRRRVDSLQGKIQAETDLLLDRLAEREQSELIADFAAPLPLTVIGDLLGIPGEDRERFRGWTNALLAPDPNQPGQAKEAVVQMAQFMVDLVAAKRATPADDFLSDLIAVRDAGDVLTENELVSLAFLIFWAGYENAVKLIGKGVLALLDHPEQLAALRVTAPSISDSAVEELLRYAHPSQFAIRRFPTEDITIGDVRIPAGETVLLGTASANRDPLFVPDPETLDLSRPDNAHLALGHGIHYCLGAPLARLETRIALGSLLHRFPRIELAIPRDQIRWRSSFREHGLHALPLFLGG</sequence>
<dbReference type="GO" id="GO:0020037">
    <property type="term" value="F:heme binding"/>
    <property type="evidence" value="ECO:0007669"/>
    <property type="project" value="InterPro"/>
</dbReference>
<accession>A0A5N0E2S0</accession>
<keyword evidence="5" id="KW-0560">Oxidoreductase</keyword>
<dbReference type="PRINTS" id="PR00359">
    <property type="entry name" value="BP450"/>
</dbReference>
<dbReference type="GO" id="GO:0005506">
    <property type="term" value="F:iron ion binding"/>
    <property type="evidence" value="ECO:0007669"/>
    <property type="project" value="InterPro"/>
</dbReference>
<keyword evidence="4" id="KW-0479">Metal-binding</keyword>
<dbReference type="InterPro" id="IPR036396">
    <property type="entry name" value="Cyt_P450_sf"/>
</dbReference>
<dbReference type="GO" id="GO:0004497">
    <property type="term" value="F:monooxygenase activity"/>
    <property type="evidence" value="ECO:0007669"/>
    <property type="project" value="UniProtKB-KW"/>
</dbReference>
<dbReference type="AlphaFoldDB" id="A0A5N0E2S0"/>
<dbReference type="PANTHER" id="PTHR46696">
    <property type="entry name" value="P450, PUTATIVE (EUROFUNG)-RELATED"/>
    <property type="match status" value="1"/>
</dbReference>
<reference evidence="8 9" key="1">
    <citation type="submission" date="2019-09" db="EMBL/GenBank/DDBJ databases">
        <authorList>
            <person name="Wang X."/>
        </authorList>
    </citation>
    <scope>NUCLEOTIDE SEQUENCE [LARGE SCALE GENOMIC DNA]</scope>
    <source>
        <strain evidence="8 9">CICC 11023</strain>
    </source>
</reference>
<evidence type="ECO:0000256" key="6">
    <source>
        <dbReference type="ARBA" id="ARBA00023004"/>
    </source>
</evidence>
<comment type="cofactor">
    <cofactor evidence="1">
        <name>heme</name>
        <dbReference type="ChEBI" id="CHEBI:30413"/>
    </cofactor>
</comment>